<sequence length="61" mass="7146">PGSNSPNWYLERAIAHFETSDENLHSHFGSHRSDLQVLTRCSVFKDQARCQRRSPRHQQLL</sequence>
<dbReference type="Proteomes" id="UP001597448">
    <property type="component" value="Unassembled WGS sequence"/>
</dbReference>
<reference evidence="2" key="1">
    <citation type="journal article" date="2019" name="Int. J. Syst. Evol. Microbiol.">
        <title>The Global Catalogue of Microorganisms (GCM) 10K type strain sequencing project: providing services to taxonomists for standard genome sequencing and annotation.</title>
        <authorList>
            <consortium name="The Broad Institute Genomics Platform"/>
            <consortium name="The Broad Institute Genome Sequencing Center for Infectious Disease"/>
            <person name="Wu L."/>
            <person name="Ma J."/>
        </authorList>
    </citation>
    <scope>NUCLEOTIDE SEQUENCE [LARGE SCALE GENOMIC DNA]</scope>
    <source>
        <strain evidence="2">CCM 8725</strain>
    </source>
</reference>
<protein>
    <submittedName>
        <fullName evidence="1">Uncharacterized protein</fullName>
    </submittedName>
</protein>
<dbReference type="RefSeq" id="WP_379313658.1">
    <property type="nucleotide sequence ID" value="NZ_JBHUKY010000081.1"/>
</dbReference>
<evidence type="ECO:0000313" key="2">
    <source>
        <dbReference type="Proteomes" id="UP001597448"/>
    </source>
</evidence>
<keyword evidence="2" id="KW-1185">Reference proteome</keyword>
<gene>
    <name evidence="1" type="ORF">ACFSX3_30415</name>
</gene>
<feature type="non-terminal residue" evidence="1">
    <location>
        <position position="1"/>
    </location>
</feature>
<proteinExistence type="predicted"/>
<accession>A0ABW5FGS3</accession>
<evidence type="ECO:0000313" key="1">
    <source>
        <dbReference type="EMBL" id="MFD2414178.1"/>
    </source>
</evidence>
<name>A0ABW5FGS3_9BACL</name>
<organism evidence="1 2">
    <name type="scientific">Paenibacillus rhizoplanae</name>
    <dbReference type="NCBI Taxonomy" id="1917181"/>
    <lineage>
        <taxon>Bacteria</taxon>
        <taxon>Bacillati</taxon>
        <taxon>Bacillota</taxon>
        <taxon>Bacilli</taxon>
        <taxon>Bacillales</taxon>
        <taxon>Paenibacillaceae</taxon>
        <taxon>Paenibacillus</taxon>
    </lineage>
</organism>
<dbReference type="EMBL" id="JBHUKY010000081">
    <property type="protein sequence ID" value="MFD2414178.1"/>
    <property type="molecule type" value="Genomic_DNA"/>
</dbReference>
<comment type="caution">
    <text evidence="1">The sequence shown here is derived from an EMBL/GenBank/DDBJ whole genome shotgun (WGS) entry which is preliminary data.</text>
</comment>